<accession>A0ABT2JSH7</accession>
<comment type="subcellular location">
    <subcellularLocation>
        <location evidence="1">Cell membrane</location>
        <topology evidence="1">Multi-pass membrane protein</topology>
    </subcellularLocation>
</comment>
<feature type="transmembrane region" description="Helical" evidence="9">
    <location>
        <begin position="275"/>
        <end position="305"/>
    </location>
</feature>
<feature type="region of interest" description="Disordered" evidence="8">
    <location>
        <begin position="621"/>
        <end position="646"/>
    </location>
</feature>
<reference evidence="11 12" key="1">
    <citation type="submission" date="2021-10" db="EMBL/GenBank/DDBJ databases">
        <title>Streptomyces gossypii sp. nov., isolated from soil collected from cotton field.</title>
        <authorList>
            <person name="Ge X."/>
            <person name="Chen X."/>
            <person name="Liu W."/>
        </authorList>
    </citation>
    <scope>NUCLEOTIDE SEQUENCE [LARGE SCALE GENOMIC DNA]</scope>
    <source>
        <strain evidence="11 12">N2-109</strain>
    </source>
</reference>
<feature type="region of interest" description="Disordered" evidence="8">
    <location>
        <begin position="674"/>
        <end position="728"/>
    </location>
</feature>
<evidence type="ECO:0000313" key="12">
    <source>
        <dbReference type="Proteomes" id="UP001156389"/>
    </source>
</evidence>
<organism evidence="11 12">
    <name type="scientific">Streptomyces gossypii</name>
    <dbReference type="NCBI Taxonomy" id="2883101"/>
    <lineage>
        <taxon>Bacteria</taxon>
        <taxon>Bacillati</taxon>
        <taxon>Actinomycetota</taxon>
        <taxon>Actinomycetes</taxon>
        <taxon>Kitasatosporales</taxon>
        <taxon>Streptomycetaceae</taxon>
        <taxon>Streptomyces</taxon>
    </lineage>
</organism>
<dbReference type="RefSeq" id="WP_260217856.1">
    <property type="nucleotide sequence ID" value="NZ_JAJAGO010000004.1"/>
</dbReference>
<feature type="transmembrane region" description="Helical" evidence="9">
    <location>
        <begin position="157"/>
        <end position="179"/>
    </location>
</feature>
<keyword evidence="2" id="KW-1003">Cell membrane</keyword>
<feature type="transmembrane region" description="Helical" evidence="9">
    <location>
        <begin position="109"/>
        <end position="126"/>
    </location>
</feature>
<feature type="compositionally biased region" description="Low complexity" evidence="8">
    <location>
        <begin position="674"/>
        <end position="703"/>
    </location>
</feature>
<dbReference type="InterPro" id="IPR018584">
    <property type="entry name" value="GT87"/>
</dbReference>
<keyword evidence="6 9" id="KW-0472">Membrane</keyword>
<dbReference type="CDD" id="cd03386">
    <property type="entry name" value="PAP2_Aur1_like"/>
    <property type="match status" value="1"/>
</dbReference>
<keyword evidence="12" id="KW-1185">Reference proteome</keyword>
<keyword evidence="5 9" id="KW-1133">Transmembrane helix</keyword>
<sequence>MALVALWLLAGALVVRQAVAVLRQPPDERLTDLLGWIGDNGVLQVRGSFYDGATPFTGTPFAGLVLKPLTSAAEQGLGVAWTFGTLLLVAAVGVVAARALPAPVSPRTKLFAVPVALSLLVVSVPVRSTFTLGQTSILPVLLALVGWLMLSDRRASGVLIGLAAALQPAVLLFVPLLWFTGRRSAAVTAGGTFAAGTALAWLTVPGDSWTYWVHHVAGAGLGDPSDAVTNQSLHGALLRIGLSGPLEVALLVVLACGVGWLALRRAVHYAQDGQALLAAALVGCAIVAVSPTAWQHQLLWILLAVVGRIGRRTSDRLMWPVLVVLVMSLESEALVPDMAGVRLIGDNAPLLAALAAACVVPFLTRDSAKWDAPEPTGPLSRPNLLLELLLIRVGYWAYSYVRGDHSPENRATAEGNGSQILDFEHFLRLDMEHWLNQFTARTQWVEVISNFYYSTFHFLVPIALLAVLYIRRPPSYRRDRAALAFATLLGLVGFWLYPLAPPRLMPGLGYVDTAHGPQDLNDPNFGALTELSNQYAAMPSLHVGWSLWCAVVVIRLTPNVWLRVLGVLYPLLTTFVVMATANHYLLDAVGGAIVVAAGFAIQQALVRLRILPKVPADAAAPEKRAEAHAGDQADEHAREPAPLVPATVPVPVPELVSEPVPELVPEPVPELVPDAVAAAPSGEPAGPVESAEPVEPVEPAVGVTRAASAPSTPGPRSSADRTVPSPPD</sequence>
<feature type="transmembrane region" description="Helical" evidence="9">
    <location>
        <begin position="584"/>
        <end position="601"/>
    </location>
</feature>
<dbReference type="Proteomes" id="UP001156389">
    <property type="component" value="Unassembled WGS sequence"/>
</dbReference>
<keyword evidence="4 9" id="KW-0812">Transmembrane</keyword>
<evidence type="ECO:0000256" key="9">
    <source>
        <dbReference type="SAM" id="Phobius"/>
    </source>
</evidence>
<dbReference type="PANTHER" id="PTHR31310:SF7">
    <property type="entry name" value="PA-PHOSPHATASE RELATED-FAMILY PROTEIN DDB_G0268928"/>
    <property type="match status" value="1"/>
</dbReference>
<comment type="similarity">
    <text evidence="7">Belongs to the glycosyltransferase 87 family.</text>
</comment>
<evidence type="ECO:0000256" key="4">
    <source>
        <dbReference type="ARBA" id="ARBA00022692"/>
    </source>
</evidence>
<evidence type="ECO:0000259" key="10">
    <source>
        <dbReference type="Pfam" id="PF14378"/>
    </source>
</evidence>
<evidence type="ECO:0000256" key="2">
    <source>
        <dbReference type="ARBA" id="ARBA00022475"/>
    </source>
</evidence>
<feature type="transmembrane region" description="Helical" evidence="9">
    <location>
        <begin position="560"/>
        <end position="578"/>
    </location>
</feature>
<dbReference type="Pfam" id="PF14378">
    <property type="entry name" value="PAP2_3"/>
    <property type="match status" value="1"/>
</dbReference>
<evidence type="ECO:0000256" key="7">
    <source>
        <dbReference type="ARBA" id="ARBA00024033"/>
    </source>
</evidence>
<feature type="domain" description="Inositolphosphotransferase Aur1/Ipt1" evidence="10">
    <location>
        <begin position="419"/>
        <end position="600"/>
    </location>
</feature>
<evidence type="ECO:0000256" key="6">
    <source>
        <dbReference type="ARBA" id="ARBA00023136"/>
    </source>
</evidence>
<dbReference type="InterPro" id="IPR052185">
    <property type="entry name" value="IPC_Synthase-Related"/>
</dbReference>
<dbReference type="PANTHER" id="PTHR31310">
    <property type="match status" value="1"/>
</dbReference>
<evidence type="ECO:0000313" key="11">
    <source>
        <dbReference type="EMBL" id="MCT2590214.1"/>
    </source>
</evidence>
<feature type="transmembrane region" description="Helical" evidence="9">
    <location>
        <begin position="185"/>
        <end position="204"/>
    </location>
</feature>
<dbReference type="Pfam" id="PF09594">
    <property type="entry name" value="GT87"/>
    <property type="match status" value="1"/>
</dbReference>
<keyword evidence="3" id="KW-0808">Transferase</keyword>
<evidence type="ECO:0000256" key="8">
    <source>
        <dbReference type="SAM" id="MobiDB-lite"/>
    </source>
</evidence>
<dbReference type="InterPro" id="IPR026841">
    <property type="entry name" value="Aur1/Ipt1"/>
</dbReference>
<proteinExistence type="inferred from homology"/>
<feature type="transmembrane region" description="Helical" evidence="9">
    <location>
        <begin position="78"/>
        <end position="97"/>
    </location>
</feature>
<comment type="caution">
    <text evidence="11">The sequence shown here is derived from an EMBL/GenBank/DDBJ whole genome shotgun (WGS) entry which is preliminary data.</text>
</comment>
<evidence type="ECO:0000256" key="5">
    <source>
        <dbReference type="ARBA" id="ARBA00022989"/>
    </source>
</evidence>
<feature type="compositionally biased region" description="Basic and acidic residues" evidence="8">
    <location>
        <begin position="621"/>
        <end position="639"/>
    </location>
</feature>
<gene>
    <name evidence="11" type="ORF">LHJ74_09860</name>
</gene>
<evidence type="ECO:0000256" key="3">
    <source>
        <dbReference type="ARBA" id="ARBA00022679"/>
    </source>
</evidence>
<feature type="transmembrane region" description="Helical" evidence="9">
    <location>
        <begin position="535"/>
        <end position="553"/>
    </location>
</feature>
<protein>
    <submittedName>
        <fullName evidence="11">Phosphatase PAP2 family protein</fullName>
    </submittedName>
</protein>
<evidence type="ECO:0000256" key="1">
    <source>
        <dbReference type="ARBA" id="ARBA00004651"/>
    </source>
</evidence>
<name>A0ABT2JSH7_9ACTN</name>
<feature type="transmembrane region" description="Helical" evidence="9">
    <location>
        <begin position="451"/>
        <end position="470"/>
    </location>
</feature>
<feature type="transmembrane region" description="Helical" evidence="9">
    <location>
        <begin position="482"/>
        <end position="500"/>
    </location>
</feature>
<feature type="transmembrane region" description="Helical" evidence="9">
    <location>
        <begin position="240"/>
        <end position="263"/>
    </location>
</feature>
<dbReference type="EMBL" id="JAJAGO010000004">
    <property type="protein sequence ID" value="MCT2590214.1"/>
    <property type="molecule type" value="Genomic_DNA"/>
</dbReference>